<feature type="region of interest" description="Disordered" evidence="1">
    <location>
        <begin position="152"/>
        <end position="199"/>
    </location>
</feature>
<protein>
    <submittedName>
        <fullName evidence="2">Uncharacterized protein</fullName>
    </submittedName>
</protein>
<comment type="caution">
    <text evidence="2">The sequence shown here is derived from an EMBL/GenBank/DDBJ whole genome shotgun (WGS) entry which is preliminary data.</text>
</comment>
<reference evidence="2" key="1">
    <citation type="submission" date="2023-07" db="EMBL/GenBank/DDBJ databases">
        <title>Chromosome-level Genome Assembly of Striped Snakehead (Channa striata).</title>
        <authorList>
            <person name="Liu H."/>
        </authorList>
    </citation>
    <scope>NUCLEOTIDE SEQUENCE</scope>
    <source>
        <strain evidence="2">Gz</strain>
        <tissue evidence="2">Muscle</tissue>
    </source>
</reference>
<evidence type="ECO:0000256" key="1">
    <source>
        <dbReference type="SAM" id="MobiDB-lite"/>
    </source>
</evidence>
<feature type="region of interest" description="Disordered" evidence="1">
    <location>
        <begin position="35"/>
        <end position="59"/>
    </location>
</feature>
<accession>A0AA88LLP1</accession>
<evidence type="ECO:0000313" key="3">
    <source>
        <dbReference type="Proteomes" id="UP001187415"/>
    </source>
</evidence>
<proteinExistence type="predicted"/>
<keyword evidence="3" id="KW-1185">Reference proteome</keyword>
<name>A0AA88LLP1_CHASR</name>
<dbReference type="EMBL" id="JAUPFM010000359">
    <property type="protein sequence ID" value="KAK2809016.1"/>
    <property type="molecule type" value="Genomic_DNA"/>
</dbReference>
<sequence length="199" mass="21278">MSFLLDWRDPQLIIVFHPPPGSSSRSHHIFARSSDARAGNFASPSRRRRISGASNKRQQRLGRRLALSSFLALVSDAPAVVETMAARGPDRLRRPPRKGGGRSSPTRETNASGSIALGRQHHGPVGRLHEMLRELPPPFGDLQACGCRAVTPQPAVPSRSGSSVESLEVKAKGRASLSRRCHSTLPHAAPVGSGIADGP</sequence>
<gene>
    <name evidence="2" type="ORF">Q5P01_000595</name>
</gene>
<dbReference type="AlphaFoldDB" id="A0AA88LLP1"/>
<dbReference type="Proteomes" id="UP001187415">
    <property type="component" value="Unassembled WGS sequence"/>
</dbReference>
<feature type="region of interest" description="Disordered" evidence="1">
    <location>
        <begin position="85"/>
        <end position="121"/>
    </location>
</feature>
<organism evidence="2 3">
    <name type="scientific">Channa striata</name>
    <name type="common">Snakehead murrel</name>
    <name type="synonym">Ophicephalus striatus</name>
    <dbReference type="NCBI Taxonomy" id="64152"/>
    <lineage>
        <taxon>Eukaryota</taxon>
        <taxon>Metazoa</taxon>
        <taxon>Chordata</taxon>
        <taxon>Craniata</taxon>
        <taxon>Vertebrata</taxon>
        <taxon>Euteleostomi</taxon>
        <taxon>Actinopterygii</taxon>
        <taxon>Neopterygii</taxon>
        <taxon>Teleostei</taxon>
        <taxon>Neoteleostei</taxon>
        <taxon>Acanthomorphata</taxon>
        <taxon>Anabantaria</taxon>
        <taxon>Anabantiformes</taxon>
        <taxon>Channoidei</taxon>
        <taxon>Channidae</taxon>
        <taxon>Channa</taxon>
    </lineage>
</organism>
<evidence type="ECO:0000313" key="2">
    <source>
        <dbReference type="EMBL" id="KAK2809016.1"/>
    </source>
</evidence>